<reference evidence="1 2" key="1">
    <citation type="submission" date="2024-07" db="EMBL/GenBank/DDBJ databases">
        <title>Section-level genome sequencing and comparative genomics of Aspergillus sections Usti and Cavernicolus.</title>
        <authorList>
            <consortium name="Lawrence Berkeley National Laboratory"/>
            <person name="Nybo J.L."/>
            <person name="Vesth T.C."/>
            <person name="Theobald S."/>
            <person name="Frisvad J.C."/>
            <person name="Larsen T.O."/>
            <person name="Kjaerboelling I."/>
            <person name="Rothschild-Mancinelli K."/>
            <person name="Lyhne E.K."/>
            <person name="Kogle M.E."/>
            <person name="Barry K."/>
            <person name="Clum A."/>
            <person name="Na H."/>
            <person name="Ledsgaard L."/>
            <person name="Lin J."/>
            <person name="Lipzen A."/>
            <person name="Kuo A."/>
            <person name="Riley R."/>
            <person name="Mondo S."/>
            <person name="Labutti K."/>
            <person name="Haridas S."/>
            <person name="Pangalinan J."/>
            <person name="Salamov A.A."/>
            <person name="Simmons B.A."/>
            <person name="Magnuson J.K."/>
            <person name="Chen J."/>
            <person name="Drula E."/>
            <person name="Henrissat B."/>
            <person name="Wiebenga A."/>
            <person name="Lubbers R.J."/>
            <person name="Gomes A.C."/>
            <person name="Macurrencykelacurrency M.R."/>
            <person name="Stajich J."/>
            <person name="Grigoriev I.V."/>
            <person name="Mortensen U.H."/>
            <person name="De Vries R.P."/>
            <person name="Baker S.E."/>
            <person name="Andersen M.R."/>
        </authorList>
    </citation>
    <scope>NUCLEOTIDE SEQUENCE [LARGE SCALE GENOMIC DNA]</scope>
    <source>
        <strain evidence="1 2">CBS 449.75</strain>
    </source>
</reference>
<keyword evidence="2" id="KW-1185">Reference proteome</keyword>
<accession>A0ABR4LNS3</accession>
<evidence type="ECO:0000313" key="2">
    <source>
        <dbReference type="Proteomes" id="UP001610432"/>
    </source>
</evidence>
<dbReference type="Proteomes" id="UP001610432">
    <property type="component" value="Unassembled WGS sequence"/>
</dbReference>
<sequence>MPWKSGRKSRLRSCIISTFVVGGNSTSCLDSFDGSLGRANNPPGSWSKLYPQVLSRRPRQSGYSGPFSLDVRALKSAARLDQHLNPVPCAVHYFPVSPGWRVSPTRDPEVVPTGVDRPSCRLIEQNRCVI</sequence>
<dbReference type="EMBL" id="JBFXLQ010000035">
    <property type="protein sequence ID" value="KAL2865017.1"/>
    <property type="molecule type" value="Genomic_DNA"/>
</dbReference>
<name>A0ABR4LNS3_9EURO</name>
<organism evidence="1 2">
    <name type="scientific">Aspergillus lucknowensis</name>
    <dbReference type="NCBI Taxonomy" id="176173"/>
    <lineage>
        <taxon>Eukaryota</taxon>
        <taxon>Fungi</taxon>
        <taxon>Dikarya</taxon>
        <taxon>Ascomycota</taxon>
        <taxon>Pezizomycotina</taxon>
        <taxon>Eurotiomycetes</taxon>
        <taxon>Eurotiomycetidae</taxon>
        <taxon>Eurotiales</taxon>
        <taxon>Aspergillaceae</taxon>
        <taxon>Aspergillus</taxon>
        <taxon>Aspergillus subgen. Nidulantes</taxon>
    </lineage>
</organism>
<dbReference type="GeneID" id="98140412"/>
<protein>
    <submittedName>
        <fullName evidence="1">Uncharacterized protein</fullName>
    </submittedName>
</protein>
<proteinExistence type="predicted"/>
<dbReference type="RefSeq" id="XP_070883996.1">
    <property type="nucleotide sequence ID" value="XM_071025340.1"/>
</dbReference>
<evidence type="ECO:0000313" key="1">
    <source>
        <dbReference type="EMBL" id="KAL2865017.1"/>
    </source>
</evidence>
<comment type="caution">
    <text evidence="1">The sequence shown here is derived from an EMBL/GenBank/DDBJ whole genome shotgun (WGS) entry which is preliminary data.</text>
</comment>
<gene>
    <name evidence="1" type="ORF">BJX67DRAFT_191119</name>
</gene>